<sequence length="124" mass="13984">MIRKRRPSITMNQSSIVLNLEPIMATRNIKTKYTYLRKNGVSGNAAQRMLNGTLTQLTFSQLTSLCVGLNCTPNDILATRDLALPDHHALQSLKKFEPEKVVSITNWLANKTIEEIEAIMKNNE</sequence>
<dbReference type="Pfam" id="PF13443">
    <property type="entry name" value="HTH_26"/>
    <property type="match status" value="1"/>
</dbReference>
<dbReference type="AlphaFoldDB" id="A0A095U456"/>
<dbReference type="InterPro" id="IPR001387">
    <property type="entry name" value="Cro/C1-type_HTH"/>
</dbReference>
<dbReference type="Proteomes" id="UP000029554">
    <property type="component" value="Unassembled WGS sequence"/>
</dbReference>
<evidence type="ECO:0000313" key="3">
    <source>
        <dbReference type="Proteomes" id="UP000029554"/>
    </source>
</evidence>
<comment type="caution">
    <text evidence="2">The sequence shown here is derived from an EMBL/GenBank/DDBJ whole genome shotgun (WGS) entry which is preliminary data.</text>
</comment>
<proteinExistence type="predicted"/>
<evidence type="ECO:0000313" key="2">
    <source>
        <dbReference type="EMBL" id="KGD69438.1"/>
    </source>
</evidence>
<name>A0A095U456_9FLAO</name>
<feature type="domain" description="HTH cro/C1-type" evidence="1">
    <location>
        <begin position="19"/>
        <end position="78"/>
    </location>
</feature>
<dbReference type="RefSeq" id="WP_035123635.1">
    <property type="nucleotide sequence ID" value="NZ_JRHH01000001.1"/>
</dbReference>
<reference evidence="2 3" key="1">
    <citation type="submission" date="2014-09" db="EMBL/GenBank/DDBJ databases">
        <title>Whole Genome Shotgun of Flavobacterium aquatile LMG 4008.</title>
        <authorList>
            <person name="Gale A.N."/>
            <person name="Pipes S.E."/>
            <person name="Newman J.D."/>
        </authorList>
    </citation>
    <scope>NUCLEOTIDE SEQUENCE [LARGE SCALE GENOMIC DNA]</scope>
    <source>
        <strain evidence="2 3">LMG 4008</strain>
    </source>
</reference>
<dbReference type="EMBL" id="JRHH01000001">
    <property type="protein sequence ID" value="KGD69438.1"/>
    <property type="molecule type" value="Genomic_DNA"/>
</dbReference>
<accession>A0A095U456</accession>
<gene>
    <name evidence="2" type="ORF">LG45_01320</name>
</gene>
<organism evidence="2 3">
    <name type="scientific">Flavobacterium aquatile LMG 4008 = ATCC 11947</name>
    <dbReference type="NCBI Taxonomy" id="1453498"/>
    <lineage>
        <taxon>Bacteria</taxon>
        <taxon>Pseudomonadati</taxon>
        <taxon>Bacteroidota</taxon>
        <taxon>Flavobacteriia</taxon>
        <taxon>Flavobacteriales</taxon>
        <taxon>Flavobacteriaceae</taxon>
        <taxon>Flavobacterium</taxon>
    </lineage>
</organism>
<keyword evidence="3" id="KW-1185">Reference proteome</keyword>
<protein>
    <recommendedName>
        <fullName evidence="1">HTH cro/C1-type domain-containing protein</fullName>
    </recommendedName>
</protein>
<evidence type="ECO:0000259" key="1">
    <source>
        <dbReference type="Pfam" id="PF13443"/>
    </source>
</evidence>
<dbReference type="OrthoDB" id="9805309at2"/>